<proteinExistence type="predicted"/>
<feature type="transmembrane region" description="Helical" evidence="1">
    <location>
        <begin position="49"/>
        <end position="67"/>
    </location>
</feature>
<reference evidence="2" key="1">
    <citation type="submission" date="2023-10" db="EMBL/GenBank/DDBJ databases">
        <title>Genome assembly of Pristionchus species.</title>
        <authorList>
            <person name="Yoshida K."/>
            <person name="Sommer R.J."/>
        </authorList>
    </citation>
    <scope>NUCLEOTIDE SEQUENCE</scope>
    <source>
        <strain evidence="2">RS5133</strain>
    </source>
</reference>
<organism evidence="2 3">
    <name type="scientific">Pristionchus fissidentatus</name>
    <dbReference type="NCBI Taxonomy" id="1538716"/>
    <lineage>
        <taxon>Eukaryota</taxon>
        <taxon>Metazoa</taxon>
        <taxon>Ecdysozoa</taxon>
        <taxon>Nematoda</taxon>
        <taxon>Chromadorea</taxon>
        <taxon>Rhabditida</taxon>
        <taxon>Rhabditina</taxon>
        <taxon>Diplogasteromorpha</taxon>
        <taxon>Diplogasteroidea</taxon>
        <taxon>Neodiplogasteridae</taxon>
        <taxon>Pristionchus</taxon>
    </lineage>
</organism>
<keyword evidence="1" id="KW-1133">Transmembrane helix</keyword>
<evidence type="ECO:0000313" key="2">
    <source>
        <dbReference type="EMBL" id="GMT21689.1"/>
    </source>
</evidence>
<evidence type="ECO:0000313" key="3">
    <source>
        <dbReference type="Proteomes" id="UP001432322"/>
    </source>
</evidence>
<dbReference type="Proteomes" id="UP001432322">
    <property type="component" value="Unassembled WGS sequence"/>
</dbReference>
<name>A0AAV5VTH5_9BILA</name>
<evidence type="ECO:0000256" key="1">
    <source>
        <dbReference type="SAM" id="Phobius"/>
    </source>
</evidence>
<sequence>MMIINAILCVVPPFIIVPAFVMANDEVRKDTFELAKLLFQLLISLSKPFLYFRTSGGMFIAITLAISKHRDFVFGRIPANDVSIEQTITHPISIDAHVKQLEKNWNRKYFALRYAATYETVQRRYISFAIIATKSDYQLFLYLNRANRLRQSELLEQYNGYSVSFRWQLQQNINAAKEISILMMIIHMILCAMPPCVF</sequence>
<dbReference type="PANTHER" id="PTHR23128">
    <property type="entry name" value="SERPENTINE RECEPTOR, CLASS E (EPSILON)-RELATED"/>
    <property type="match status" value="1"/>
</dbReference>
<keyword evidence="3" id="KW-1185">Reference proteome</keyword>
<keyword evidence="1" id="KW-0472">Membrane</keyword>
<comment type="caution">
    <text evidence="2">The sequence shown here is derived from an EMBL/GenBank/DDBJ whole genome shotgun (WGS) entry which is preliminary data.</text>
</comment>
<dbReference type="EMBL" id="BTSY01000004">
    <property type="protein sequence ID" value="GMT21689.1"/>
    <property type="molecule type" value="Genomic_DNA"/>
</dbReference>
<feature type="non-terminal residue" evidence="2">
    <location>
        <position position="198"/>
    </location>
</feature>
<gene>
    <name evidence="2" type="ORF">PFISCL1PPCAC_12986</name>
</gene>
<dbReference type="PANTHER" id="PTHR23128:SF132">
    <property type="entry name" value="SERPENTINE RECEPTOR, CLASS E (EPSILON)-RELATED"/>
    <property type="match status" value="1"/>
</dbReference>
<accession>A0AAV5VTH5</accession>
<keyword evidence="1" id="KW-0812">Transmembrane</keyword>
<evidence type="ECO:0008006" key="4">
    <source>
        <dbReference type="Google" id="ProtNLM"/>
    </source>
</evidence>
<dbReference type="AlphaFoldDB" id="A0AAV5VTH5"/>
<protein>
    <recommendedName>
        <fullName evidence="4">G protein-coupled receptor</fullName>
    </recommendedName>
</protein>